<name>A0A0A9CT08_ARUDO</name>
<reference evidence="6" key="2">
    <citation type="journal article" date="2015" name="Data Brief">
        <title>Shoot transcriptome of the giant reed, Arundo donax.</title>
        <authorList>
            <person name="Barrero R.A."/>
            <person name="Guerrero F.D."/>
            <person name="Moolhuijzen P."/>
            <person name="Goolsby J.A."/>
            <person name="Tidwell J."/>
            <person name="Bellgard S.E."/>
            <person name="Bellgard M.I."/>
        </authorList>
    </citation>
    <scope>NUCLEOTIDE SEQUENCE</scope>
    <source>
        <tissue evidence="6">Shoot tissue taken approximately 20 cm above the soil surface</tissue>
    </source>
</reference>
<keyword evidence="1 4" id="KW-0349">Heme</keyword>
<dbReference type="PROSITE" id="PS51007">
    <property type="entry name" value="CYTC"/>
    <property type="match status" value="1"/>
</dbReference>
<evidence type="ECO:0000259" key="5">
    <source>
        <dbReference type="PROSITE" id="PS51007"/>
    </source>
</evidence>
<dbReference type="EMBL" id="GBRH01223298">
    <property type="protein sequence ID" value="JAD74597.1"/>
    <property type="molecule type" value="Transcribed_RNA"/>
</dbReference>
<evidence type="ECO:0000256" key="2">
    <source>
        <dbReference type="ARBA" id="ARBA00022723"/>
    </source>
</evidence>
<evidence type="ECO:0000256" key="3">
    <source>
        <dbReference type="ARBA" id="ARBA00023004"/>
    </source>
</evidence>
<evidence type="ECO:0000256" key="1">
    <source>
        <dbReference type="ARBA" id="ARBA00022617"/>
    </source>
</evidence>
<evidence type="ECO:0000256" key="4">
    <source>
        <dbReference type="PROSITE-ProRule" id="PRU00433"/>
    </source>
</evidence>
<keyword evidence="3 4" id="KW-0408">Iron</keyword>
<dbReference type="InterPro" id="IPR036909">
    <property type="entry name" value="Cyt_c-like_dom_sf"/>
</dbReference>
<reference evidence="6" key="1">
    <citation type="submission" date="2014-09" db="EMBL/GenBank/DDBJ databases">
        <authorList>
            <person name="Magalhaes I.L.F."/>
            <person name="Oliveira U."/>
            <person name="Santos F.R."/>
            <person name="Vidigal T.H.D.A."/>
            <person name="Brescovit A.D."/>
            <person name="Santos A.J."/>
        </authorList>
    </citation>
    <scope>NUCLEOTIDE SEQUENCE</scope>
    <source>
        <tissue evidence="6">Shoot tissue taken approximately 20 cm above the soil surface</tissue>
    </source>
</reference>
<protein>
    <recommendedName>
        <fullName evidence="5">Cytochrome c domain-containing protein</fullName>
    </recommendedName>
</protein>
<accession>A0A0A9CT08</accession>
<dbReference type="GO" id="GO:0009055">
    <property type="term" value="F:electron transfer activity"/>
    <property type="evidence" value="ECO:0007669"/>
    <property type="project" value="InterPro"/>
</dbReference>
<feature type="domain" description="Cytochrome c" evidence="5">
    <location>
        <begin position="55"/>
        <end position="140"/>
    </location>
</feature>
<keyword evidence="2 4" id="KW-0479">Metal-binding</keyword>
<dbReference type="SUPFAM" id="SSF46626">
    <property type="entry name" value="Cytochrome c"/>
    <property type="match status" value="1"/>
</dbReference>
<dbReference type="GO" id="GO:0020037">
    <property type="term" value="F:heme binding"/>
    <property type="evidence" value="ECO:0007669"/>
    <property type="project" value="InterPro"/>
</dbReference>
<dbReference type="GO" id="GO:0046872">
    <property type="term" value="F:metal ion binding"/>
    <property type="evidence" value="ECO:0007669"/>
    <property type="project" value="UniProtKB-KW"/>
</dbReference>
<proteinExistence type="predicted"/>
<dbReference type="InterPro" id="IPR009056">
    <property type="entry name" value="Cyt_c-like_dom"/>
</dbReference>
<sequence>MAAARSLVGKLLQLQGNTSAHRLSAIGVGFFGAAAVASAASDEGGACPAYPWPHDGARGGPKVFMQHDCAACHTSLPYAGLRGAAGGQVEAKAAEIVVADEEAQPAMARLLHGGAYPPDLTLIKKCWRGCATTSCTAPRN</sequence>
<organism evidence="6">
    <name type="scientific">Arundo donax</name>
    <name type="common">Giant reed</name>
    <name type="synonym">Donax arundinaceus</name>
    <dbReference type="NCBI Taxonomy" id="35708"/>
    <lineage>
        <taxon>Eukaryota</taxon>
        <taxon>Viridiplantae</taxon>
        <taxon>Streptophyta</taxon>
        <taxon>Embryophyta</taxon>
        <taxon>Tracheophyta</taxon>
        <taxon>Spermatophyta</taxon>
        <taxon>Magnoliopsida</taxon>
        <taxon>Liliopsida</taxon>
        <taxon>Poales</taxon>
        <taxon>Poaceae</taxon>
        <taxon>PACMAD clade</taxon>
        <taxon>Arundinoideae</taxon>
        <taxon>Arundineae</taxon>
        <taxon>Arundo</taxon>
    </lineage>
</organism>
<evidence type="ECO:0000313" key="6">
    <source>
        <dbReference type="EMBL" id="JAD74597.1"/>
    </source>
</evidence>
<dbReference type="AlphaFoldDB" id="A0A0A9CT08"/>